<comment type="caution">
    <text evidence="2">The sequence shown here is derived from an EMBL/GenBank/DDBJ whole genome shotgun (WGS) entry which is preliminary data.</text>
</comment>
<proteinExistence type="predicted"/>
<sequence>MLATGLAACLTAASAQAQGVAPQPVGPARGVVQLSASATQEIAQDTLAVTLGVTRDGSQATDVQTQLKQVLDAALAEARRAARPGQIDVRTGAFSMFPRYDNKGRIVGWQGNAQLLLEGQDMAGIGQLAGKLSASMNVQQVAYGLSRAARESAESALLGQAIGRWQAKAHDVAKAFGAPGYGVGELSIQSGEPGFDQGVQPMLMRSVKAESMADAPLPVAPGKGVVSVSVSGSMVLNPAASAPR</sequence>
<reference evidence="2 3" key="1">
    <citation type="submission" date="2019-02" db="EMBL/GenBank/DDBJ databases">
        <title>Aquabacterium sp. strain KMB7.</title>
        <authorList>
            <person name="Chen W.-M."/>
        </authorList>
    </citation>
    <scope>NUCLEOTIDE SEQUENCE [LARGE SCALE GENOMIC DNA]</scope>
    <source>
        <strain evidence="2 3">KMB7</strain>
    </source>
</reference>
<dbReference type="InterPro" id="IPR052022">
    <property type="entry name" value="26kDa_periplasmic_antigen"/>
</dbReference>
<feature type="chain" id="PRO_5020814521" evidence="1">
    <location>
        <begin position="18"/>
        <end position="244"/>
    </location>
</feature>
<organism evidence="2 3">
    <name type="scientific">Aquabacterium lacunae</name>
    <dbReference type="NCBI Taxonomy" id="2528630"/>
    <lineage>
        <taxon>Bacteria</taxon>
        <taxon>Pseudomonadati</taxon>
        <taxon>Pseudomonadota</taxon>
        <taxon>Betaproteobacteria</taxon>
        <taxon>Burkholderiales</taxon>
        <taxon>Aquabacterium</taxon>
    </lineage>
</organism>
<name>A0A4V6MTT1_9BURK</name>
<dbReference type="EMBL" id="SIXI01000001">
    <property type="protein sequence ID" value="TBO34556.1"/>
    <property type="molecule type" value="Genomic_DNA"/>
</dbReference>
<dbReference type="Pfam" id="PF04402">
    <property type="entry name" value="SIMPL"/>
    <property type="match status" value="1"/>
</dbReference>
<dbReference type="AlphaFoldDB" id="A0A4V6MTT1"/>
<gene>
    <name evidence="2" type="ORF">EYS42_01150</name>
</gene>
<evidence type="ECO:0000256" key="1">
    <source>
        <dbReference type="SAM" id="SignalP"/>
    </source>
</evidence>
<dbReference type="InterPro" id="IPR007497">
    <property type="entry name" value="SIMPL/DUF541"/>
</dbReference>
<keyword evidence="3" id="KW-1185">Reference proteome</keyword>
<evidence type="ECO:0000313" key="2">
    <source>
        <dbReference type="EMBL" id="TBO34556.1"/>
    </source>
</evidence>
<dbReference type="PANTHER" id="PTHR34387:SF1">
    <property type="entry name" value="PERIPLASMIC IMMUNOGENIC PROTEIN"/>
    <property type="match status" value="1"/>
</dbReference>
<dbReference type="PANTHER" id="PTHR34387">
    <property type="entry name" value="SLR1258 PROTEIN"/>
    <property type="match status" value="1"/>
</dbReference>
<dbReference type="GO" id="GO:0006974">
    <property type="term" value="P:DNA damage response"/>
    <property type="evidence" value="ECO:0007669"/>
    <property type="project" value="TreeGrafter"/>
</dbReference>
<dbReference type="OrthoDB" id="7062395at2"/>
<keyword evidence="1" id="KW-0732">Signal</keyword>
<evidence type="ECO:0000313" key="3">
    <source>
        <dbReference type="Proteomes" id="UP000292120"/>
    </source>
</evidence>
<dbReference type="Gene3D" id="3.30.70.2970">
    <property type="entry name" value="Protein of unknown function (DUF541), domain 2"/>
    <property type="match status" value="1"/>
</dbReference>
<accession>A0A4V6MTT1</accession>
<feature type="signal peptide" evidence="1">
    <location>
        <begin position="1"/>
        <end position="17"/>
    </location>
</feature>
<dbReference type="Gene3D" id="3.30.110.170">
    <property type="entry name" value="Protein of unknown function (DUF541), domain 1"/>
    <property type="match status" value="1"/>
</dbReference>
<dbReference type="Proteomes" id="UP000292120">
    <property type="component" value="Unassembled WGS sequence"/>
</dbReference>
<protein>
    <submittedName>
        <fullName evidence="2">DUF541 domain-containing protein</fullName>
    </submittedName>
</protein>